<dbReference type="PROSITE" id="PS50209">
    <property type="entry name" value="CARD"/>
    <property type="match status" value="1"/>
</dbReference>
<comment type="similarity">
    <text evidence="15">Belongs to the AAA ATPase family.</text>
</comment>
<keyword evidence="6 14" id="KW-0479">Metal-binding</keyword>
<comment type="function">
    <text evidence="14">Acts as a processive, ATP-dependent zinc metallopeptidase for both cytoplasmic and membrane proteins. Plays a role in the quality control of integral membrane proteins.</text>
</comment>
<dbReference type="Pfam" id="PF00004">
    <property type="entry name" value="AAA"/>
    <property type="match status" value="1"/>
</dbReference>
<comment type="similarity">
    <text evidence="2 14">In the C-terminal section; belongs to the peptidase M41 family.</text>
</comment>
<dbReference type="EMBL" id="VULR01000001">
    <property type="protein sequence ID" value="MSS42142.1"/>
    <property type="molecule type" value="Genomic_DNA"/>
</dbReference>
<dbReference type="SUPFAM" id="SSF52540">
    <property type="entry name" value="P-loop containing nucleoside triphosphate hydrolases"/>
    <property type="match status" value="1"/>
</dbReference>
<dbReference type="InterPro" id="IPR011546">
    <property type="entry name" value="Pept_M41_FtsH_extracell"/>
</dbReference>
<evidence type="ECO:0000256" key="2">
    <source>
        <dbReference type="ARBA" id="ARBA00010044"/>
    </source>
</evidence>
<evidence type="ECO:0000256" key="11">
    <source>
        <dbReference type="ARBA" id="ARBA00022989"/>
    </source>
</evidence>
<proteinExistence type="inferred from homology"/>
<feature type="domain" description="CARD" evidence="16">
    <location>
        <begin position="538"/>
        <end position="583"/>
    </location>
</feature>
<gene>
    <name evidence="17" type="primary">hflB</name>
    <name evidence="14" type="synonym">ftsH</name>
    <name evidence="17" type="ORF">FYJ27_00110</name>
</gene>
<dbReference type="SUPFAM" id="SSF140990">
    <property type="entry name" value="FtsH protease domain-like"/>
    <property type="match status" value="1"/>
</dbReference>
<comment type="subunit">
    <text evidence="14">Homohexamer.</text>
</comment>
<protein>
    <recommendedName>
        <fullName evidence="14">ATP-dependent zinc metalloprotease FtsH</fullName>
        <ecNumber evidence="14">3.4.24.-</ecNumber>
    </recommendedName>
</protein>
<keyword evidence="9 14" id="KW-0862">Zinc</keyword>
<keyword evidence="3 14" id="KW-1003">Cell membrane</keyword>
<dbReference type="GO" id="GO:0005524">
    <property type="term" value="F:ATP binding"/>
    <property type="evidence" value="ECO:0007669"/>
    <property type="project" value="UniProtKB-UniRule"/>
</dbReference>
<dbReference type="InterPro" id="IPR003960">
    <property type="entry name" value="ATPase_AAA_CS"/>
</dbReference>
<dbReference type="FunFam" id="3.40.50.300:FF:000352">
    <property type="entry name" value="ATP-dependent zinc metalloprotease FTSH 7, chloroplastic"/>
    <property type="match status" value="1"/>
</dbReference>
<dbReference type="InterPro" id="IPR001315">
    <property type="entry name" value="CARD"/>
</dbReference>
<evidence type="ECO:0000256" key="4">
    <source>
        <dbReference type="ARBA" id="ARBA00022670"/>
    </source>
</evidence>
<dbReference type="NCBIfam" id="TIGR01241">
    <property type="entry name" value="FtsH_fam"/>
    <property type="match status" value="1"/>
</dbReference>
<dbReference type="Proteomes" id="UP000462760">
    <property type="component" value="Unassembled WGS sequence"/>
</dbReference>
<comment type="subcellular location">
    <subcellularLocation>
        <location evidence="14">Cell membrane</location>
        <topology evidence="14">Multi-pass membrane protein</topology>
        <orientation evidence="14">Cytoplasmic side</orientation>
    </subcellularLocation>
    <subcellularLocation>
        <location evidence="1">Membrane</location>
    </subcellularLocation>
</comment>
<evidence type="ECO:0000256" key="8">
    <source>
        <dbReference type="ARBA" id="ARBA00022801"/>
    </source>
</evidence>
<dbReference type="EC" id="3.4.24.-" evidence="14"/>
<comment type="similarity">
    <text evidence="14">In the central section; belongs to the AAA ATPase family.</text>
</comment>
<evidence type="ECO:0000256" key="12">
    <source>
        <dbReference type="ARBA" id="ARBA00023049"/>
    </source>
</evidence>
<dbReference type="InterPro" id="IPR003959">
    <property type="entry name" value="ATPase_AAA_core"/>
</dbReference>
<dbReference type="Pfam" id="PF06480">
    <property type="entry name" value="FtsH_ext"/>
    <property type="match status" value="1"/>
</dbReference>
<dbReference type="GO" id="GO:0005737">
    <property type="term" value="C:cytoplasm"/>
    <property type="evidence" value="ECO:0007669"/>
    <property type="project" value="UniProtKB-ARBA"/>
</dbReference>
<dbReference type="SMART" id="SM00382">
    <property type="entry name" value="AAA"/>
    <property type="match status" value="1"/>
</dbReference>
<feature type="binding site" evidence="14">
    <location>
        <begin position="192"/>
        <end position="199"/>
    </location>
    <ligand>
        <name>ATP</name>
        <dbReference type="ChEBI" id="CHEBI:30616"/>
    </ligand>
</feature>
<evidence type="ECO:0000256" key="10">
    <source>
        <dbReference type="ARBA" id="ARBA00022840"/>
    </source>
</evidence>
<feature type="binding site" evidence="14">
    <location>
        <position position="416"/>
    </location>
    <ligand>
        <name>Zn(2+)</name>
        <dbReference type="ChEBI" id="CHEBI:29105"/>
        <note>catalytic</note>
    </ligand>
</feature>
<keyword evidence="7 14" id="KW-0547">Nucleotide-binding</keyword>
<comment type="cofactor">
    <cofactor evidence="14">
        <name>Zn(2+)</name>
        <dbReference type="ChEBI" id="CHEBI:29105"/>
    </cofactor>
    <text evidence="14">Binds 1 zinc ion per subunit.</text>
</comment>
<dbReference type="InterPro" id="IPR041569">
    <property type="entry name" value="AAA_lid_3"/>
</dbReference>
<dbReference type="GO" id="GO:0004176">
    <property type="term" value="F:ATP-dependent peptidase activity"/>
    <property type="evidence" value="ECO:0007669"/>
    <property type="project" value="InterPro"/>
</dbReference>
<evidence type="ECO:0000256" key="3">
    <source>
        <dbReference type="ARBA" id="ARBA00022475"/>
    </source>
</evidence>
<name>A0A844F686_9FIRM</name>
<keyword evidence="8 14" id="KW-0378">Hydrolase</keyword>
<feature type="binding site" evidence="14">
    <location>
        <position position="420"/>
    </location>
    <ligand>
        <name>Zn(2+)</name>
        <dbReference type="ChEBI" id="CHEBI:29105"/>
        <note>catalytic</note>
    </ligand>
</feature>
<dbReference type="Pfam" id="PF17862">
    <property type="entry name" value="AAA_lid_3"/>
    <property type="match status" value="1"/>
</dbReference>
<evidence type="ECO:0000256" key="13">
    <source>
        <dbReference type="ARBA" id="ARBA00023136"/>
    </source>
</evidence>
<dbReference type="HAMAP" id="MF_01458">
    <property type="entry name" value="FtsH"/>
    <property type="match status" value="1"/>
</dbReference>
<evidence type="ECO:0000256" key="5">
    <source>
        <dbReference type="ARBA" id="ARBA00022692"/>
    </source>
</evidence>
<dbReference type="InterPro" id="IPR037219">
    <property type="entry name" value="Peptidase_M41-like"/>
</dbReference>
<comment type="caution">
    <text evidence="14">Lacks conserved residue(s) required for the propagation of feature annotation.</text>
</comment>
<keyword evidence="4 14" id="KW-0645">Protease</keyword>
<dbReference type="GO" id="GO:0016887">
    <property type="term" value="F:ATP hydrolysis activity"/>
    <property type="evidence" value="ECO:0007669"/>
    <property type="project" value="UniProtKB-UniRule"/>
</dbReference>
<dbReference type="InterPro" id="IPR027417">
    <property type="entry name" value="P-loop_NTPase"/>
</dbReference>
<dbReference type="PROSITE" id="PS00674">
    <property type="entry name" value="AAA"/>
    <property type="match status" value="1"/>
</dbReference>
<dbReference type="PANTHER" id="PTHR23076">
    <property type="entry name" value="METALLOPROTEASE M41 FTSH"/>
    <property type="match status" value="1"/>
</dbReference>
<organism evidence="17 18">
    <name type="scientific">Anaerosalibacter bizertensis</name>
    <dbReference type="NCBI Taxonomy" id="932217"/>
    <lineage>
        <taxon>Bacteria</taxon>
        <taxon>Bacillati</taxon>
        <taxon>Bacillota</taxon>
        <taxon>Tissierellia</taxon>
        <taxon>Tissierellales</taxon>
        <taxon>Sporanaerobacteraceae</taxon>
        <taxon>Anaerosalibacter</taxon>
    </lineage>
</organism>
<dbReference type="GO" id="GO:0004222">
    <property type="term" value="F:metalloendopeptidase activity"/>
    <property type="evidence" value="ECO:0007669"/>
    <property type="project" value="InterPro"/>
</dbReference>
<keyword evidence="13 14" id="KW-0472">Membrane</keyword>
<evidence type="ECO:0000256" key="7">
    <source>
        <dbReference type="ARBA" id="ARBA00022741"/>
    </source>
</evidence>
<evidence type="ECO:0000313" key="17">
    <source>
        <dbReference type="EMBL" id="MSS42142.1"/>
    </source>
</evidence>
<dbReference type="GO" id="GO:0006508">
    <property type="term" value="P:proteolysis"/>
    <property type="evidence" value="ECO:0007669"/>
    <property type="project" value="UniProtKB-KW"/>
</dbReference>
<evidence type="ECO:0000256" key="6">
    <source>
        <dbReference type="ARBA" id="ARBA00022723"/>
    </source>
</evidence>
<dbReference type="FunFam" id="1.10.8.60:FF:000001">
    <property type="entry name" value="ATP-dependent zinc metalloprotease FtsH"/>
    <property type="match status" value="1"/>
</dbReference>
<evidence type="ECO:0000313" key="18">
    <source>
        <dbReference type="Proteomes" id="UP000462760"/>
    </source>
</evidence>
<evidence type="ECO:0000256" key="14">
    <source>
        <dbReference type="HAMAP-Rule" id="MF_01458"/>
    </source>
</evidence>
<reference evidence="17 18" key="1">
    <citation type="submission" date="2019-08" db="EMBL/GenBank/DDBJ databases">
        <title>In-depth cultivation of the pig gut microbiome towards novel bacterial diversity and tailored functional studies.</title>
        <authorList>
            <person name="Wylensek D."/>
            <person name="Hitch T.C.A."/>
            <person name="Clavel T."/>
        </authorList>
    </citation>
    <scope>NUCLEOTIDE SEQUENCE [LARGE SCALE GENOMIC DNA]</scope>
    <source>
        <strain evidence="17 18">Med78-601-WT-4W-RMD-3</strain>
    </source>
</reference>
<dbReference type="InterPro" id="IPR003593">
    <property type="entry name" value="AAA+_ATPase"/>
</dbReference>
<dbReference type="Gene3D" id="3.40.50.300">
    <property type="entry name" value="P-loop containing nucleotide triphosphate hydrolases"/>
    <property type="match status" value="1"/>
</dbReference>
<dbReference type="Gene3D" id="3.30.720.210">
    <property type="match status" value="1"/>
</dbReference>
<feature type="binding site" evidence="14">
    <location>
        <position position="494"/>
    </location>
    <ligand>
        <name>Zn(2+)</name>
        <dbReference type="ChEBI" id="CHEBI:29105"/>
        <note>catalytic</note>
    </ligand>
</feature>
<dbReference type="CDD" id="cd19501">
    <property type="entry name" value="RecA-like_FtsH"/>
    <property type="match status" value="1"/>
</dbReference>
<comment type="caution">
    <text evidence="17">The sequence shown here is derived from an EMBL/GenBank/DDBJ whole genome shotgun (WGS) entry which is preliminary data.</text>
</comment>
<evidence type="ECO:0000256" key="15">
    <source>
        <dbReference type="RuleBase" id="RU003651"/>
    </source>
</evidence>
<keyword evidence="5 14" id="KW-0812">Transmembrane</keyword>
<keyword evidence="12 14" id="KW-0482">Metalloprotease</keyword>
<dbReference type="GO" id="GO:0030163">
    <property type="term" value="P:protein catabolic process"/>
    <property type="evidence" value="ECO:0007669"/>
    <property type="project" value="UniProtKB-UniRule"/>
</dbReference>
<evidence type="ECO:0000259" key="16">
    <source>
        <dbReference type="PROSITE" id="PS50209"/>
    </source>
</evidence>
<sequence>MRIDRKVKVLLFLIISIALLSSLYSYMNSNKNYKEISYKRFLSYVENGQVEKVELDDSPKITGKLKNGNYFVTDNPRTENFKENLLKNNIKVKETNGNSALMQGLTFILFLLGIGAIGYFLNNNMTKQAQKEMAVMSNVDEENFSEKDISFKDVAGNEEAIGSLKELVDFIQNPDKYDKYGARIPRGVLLYGPPGTGKTLLAKALAGEAKVPFYSVAGSDFIQVYAGLGASRIRTLFKKAKESGKSVIFIDEIDALGKKRKGNFSNGGSDESDRTLNALLTEMSGFKENEGIIVVAATNRIDTLDEALLRPGRFDRQIEVGLPDVNARYKILSLHSKNKPLSDSVNLKKVAHETVYFSGAMLENLMNESAMLAAKNNDPLINMNHIDKAFYTVLVGEEKKDRSTILFEDKKITAYHEAGHALITKLVSKENRVTKVSIIPSTRGMGGFSMNIPPDKMYQTKNDIKNNIMVALGGRAAEEVVFGENNITTGASSDLKKATEMSLSMIGIYGMDKELGLLNYESILGQNMEGNKILIDRIKDILDSLYSETKKLIIDNIEYLDKIASLLLEKEVLDEEDMNRLVS</sequence>
<dbReference type="GO" id="GO:0008270">
    <property type="term" value="F:zinc ion binding"/>
    <property type="evidence" value="ECO:0007669"/>
    <property type="project" value="UniProtKB-UniRule"/>
</dbReference>
<evidence type="ECO:0000256" key="1">
    <source>
        <dbReference type="ARBA" id="ARBA00004370"/>
    </source>
</evidence>
<feature type="active site" evidence="14">
    <location>
        <position position="417"/>
    </location>
</feature>
<feature type="transmembrane region" description="Helical" evidence="14">
    <location>
        <begin position="100"/>
        <end position="121"/>
    </location>
</feature>
<dbReference type="InterPro" id="IPR000642">
    <property type="entry name" value="Peptidase_M41"/>
</dbReference>
<accession>A0A844F686</accession>
<dbReference type="RefSeq" id="WP_154481272.1">
    <property type="nucleotide sequence ID" value="NZ_VULR01000001.1"/>
</dbReference>
<dbReference type="Pfam" id="PF01434">
    <property type="entry name" value="Peptidase_M41"/>
    <property type="match status" value="1"/>
</dbReference>
<keyword evidence="10 14" id="KW-0067">ATP-binding</keyword>
<dbReference type="GO" id="GO:0005886">
    <property type="term" value="C:plasma membrane"/>
    <property type="evidence" value="ECO:0007669"/>
    <property type="project" value="UniProtKB-SubCell"/>
</dbReference>
<dbReference type="Gene3D" id="1.20.58.760">
    <property type="entry name" value="Peptidase M41"/>
    <property type="match status" value="1"/>
</dbReference>
<dbReference type="AlphaFoldDB" id="A0A844F686"/>
<dbReference type="PANTHER" id="PTHR23076:SF97">
    <property type="entry name" value="ATP-DEPENDENT ZINC METALLOPROTEASE YME1L1"/>
    <property type="match status" value="1"/>
</dbReference>
<dbReference type="InterPro" id="IPR005936">
    <property type="entry name" value="FtsH"/>
</dbReference>
<keyword evidence="11 14" id="KW-1133">Transmembrane helix</keyword>
<dbReference type="Gene3D" id="1.10.8.60">
    <property type="match status" value="1"/>
</dbReference>
<evidence type="ECO:0000256" key="9">
    <source>
        <dbReference type="ARBA" id="ARBA00022833"/>
    </source>
</evidence>
<dbReference type="OrthoDB" id="9809379at2"/>